<sequence>MEVSVMHHFMNIVFEHKVLRIAISKCIVIYATHLEFDFNLNRVRIFVIQFEDSCNQSHLSILH</sequence>
<dbReference type="Proteomes" id="UP000238479">
    <property type="component" value="Chromosome 1"/>
</dbReference>
<dbReference type="Gramene" id="PRQ59209">
    <property type="protein sequence ID" value="PRQ59209"/>
    <property type="gene ID" value="RchiOBHm_Chr1g0367671"/>
</dbReference>
<proteinExistence type="predicted"/>
<gene>
    <name evidence="1" type="ORF">RchiOBHm_Chr1g0367671</name>
</gene>
<organism evidence="1 2">
    <name type="scientific">Rosa chinensis</name>
    <name type="common">China rose</name>
    <dbReference type="NCBI Taxonomy" id="74649"/>
    <lineage>
        <taxon>Eukaryota</taxon>
        <taxon>Viridiplantae</taxon>
        <taxon>Streptophyta</taxon>
        <taxon>Embryophyta</taxon>
        <taxon>Tracheophyta</taxon>
        <taxon>Spermatophyta</taxon>
        <taxon>Magnoliopsida</taxon>
        <taxon>eudicotyledons</taxon>
        <taxon>Gunneridae</taxon>
        <taxon>Pentapetalae</taxon>
        <taxon>rosids</taxon>
        <taxon>fabids</taxon>
        <taxon>Rosales</taxon>
        <taxon>Rosaceae</taxon>
        <taxon>Rosoideae</taxon>
        <taxon>Rosoideae incertae sedis</taxon>
        <taxon>Rosa</taxon>
    </lineage>
</organism>
<evidence type="ECO:0000313" key="2">
    <source>
        <dbReference type="Proteomes" id="UP000238479"/>
    </source>
</evidence>
<keyword evidence="2" id="KW-1185">Reference proteome</keyword>
<comment type="caution">
    <text evidence="1">The sequence shown here is derived from an EMBL/GenBank/DDBJ whole genome shotgun (WGS) entry which is preliminary data.</text>
</comment>
<dbReference type="EMBL" id="PDCK01000039">
    <property type="protein sequence ID" value="PRQ59209.1"/>
    <property type="molecule type" value="Genomic_DNA"/>
</dbReference>
<accession>A0A2P6SKL7</accession>
<evidence type="ECO:0000313" key="1">
    <source>
        <dbReference type="EMBL" id="PRQ59209.1"/>
    </source>
</evidence>
<reference evidence="1 2" key="1">
    <citation type="journal article" date="2018" name="Nat. Genet.">
        <title>The Rosa genome provides new insights in the design of modern roses.</title>
        <authorList>
            <person name="Bendahmane M."/>
        </authorList>
    </citation>
    <scope>NUCLEOTIDE SEQUENCE [LARGE SCALE GENOMIC DNA]</scope>
    <source>
        <strain evidence="2">cv. Old Blush</strain>
    </source>
</reference>
<name>A0A2P6SKL7_ROSCH</name>
<protein>
    <submittedName>
        <fullName evidence="1">Uncharacterized protein</fullName>
    </submittedName>
</protein>
<dbReference type="AlphaFoldDB" id="A0A2P6SKL7"/>